<name>A0A915BEH3_PARUN</name>
<dbReference type="WBParaSite" id="PgR036_g104_t01">
    <property type="protein sequence ID" value="PgR036_g104_t01"/>
    <property type="gene ID" value="PgR036_g104"/>
</dbReference>
<keyword evidence="1" id="KW-1185">Reference proteome</keyword>
<sequence>MKHPRARQEARYVELKNASSNHKQSVKQRVLLAKVGDWFNPDRGQFDSWKILLGIIMDQIIDKGCPWNVSMDSNTVYKMRLCVQLDAQLFGTEKSESRPILYRLRFNPDRGQFDSWKILLGIIMDQIIDKGCPWNVSMDSNTVYKMRLCVQLDAQLFGTEKAEQWSRTVARYMEQVSRLSKTVSILPA</sequence>
<organism evidence="1 2">
    <name type="scientific">Parascaris univalens</name>
    <name type="common">Nematode worm</name>
    <dbReference type="NCBI Taxonomy" id="6257"/>
    <lineage>
        <taxon>Eukaryota</taxon>
        <taxon>Metazoa</taxon>
        <taxon>Ecdysozoa</taxon>
        <taxon>Nematoda</taxon>
        <taxon>Chromadorea</taxon>
        <taxon>Rhabditida</taxon>
        <taxon>Spirurina</taxon>
        <taxon>Ascaridomorpha</taxon>
        <taxon>Ascaridoidea</taxon>
        <taxon>Ascarididae</taxon>
        <taxon>Parascaris</taxon>
    </lineage>
</organism>
<protein>
    <submittedName>
        <fullName evidence="2">Uncharacterized protein</fullName>
    </submittedName>
</protein>
<accession>A0A915BEH3</accession>
<evidence type="ECO:0000313" key="1">
    <source>
        <dbReference type="Proteomes" id="UP000887569"/>
    </source>
</evidence>
<reference evidence="2" key="1">
    <citation type="submission" date="2022-11" db="UniProtKB">
        <authorList>
            <consortium name="WormBaseParasite"/>
        </authorList>
    </citation>
    <scope>IDENTIFICATION</scope>
</reference>
<evidence type="ECO:0000313" key="2">
    <source>
        <dbReference type="WBParaSite" id="PgR036_g104_t01"/>
    </source>
</evidence>
<proteinExistence type="predicted"/>
<dbReference type="Proteomes" id="UP000887569">
    <property type="component" value="Unplaced"/>
</dbReference>
<dbReference type="AlphaFoldDB" id="A0A915BEH3"/>